<dbReference type="OrthoDB" id="5779735at2759"/>
<evidence type="ECO:0000313" key="3">
    <source>
        <dbReference type="Proteomes" id="UP000095300"/>
    </source>
</evidence>
<evidence type="ECO:0000259" key="1">
    <source>
        <dbReference type="PROSITE" id="PS51029"/>
    </source>
</evidence>
<dbReference type="SMART" id="SM00595">
    <property type="entry name" value="MADF"/>
    <property type="match status" value="1"/>
</dbReference>
<dbReference type="VEuPathDB" id="VectorBase:SCAU000901"/>
<sequence length="244" mass="28197">MDDEKLMELVEANDIIYNKGHRYNHSFERKKRVWAKIAAEMDLPADELAKRYRTLRDRFVRYKRVEMLTGSENKYRPPIMDKMEFLTPHVFVKSSNGEKITWTLKEEDNSSNQIISSAMTPEQEHEESDAFIEMAYSSPERTLYKSVIKRKAPTYSTNTPMASCDSPAVTMPSNTDAADEAFHDALQSFKKLCKAREERQENEALHGFGQMIVATIAGMSSSKQTKAMMRVTELVMRIRMEEDD</sequence>
<proteinExistence type="predicted"/>
<dbReference type="PANTHER" id="PTHR12243">
    <property type="entry name" value="MADF DOMAIN TRANSCRIPTION FACTOR"/>
    <property type="match status" value="1"/>
</dbReference>
<name>A0A1I8NPH3_STOCA</name>
<dbReference type="KEGG" id="scac:106090776"/>
<dbReference type="InterPro" id="IPR039353">
    <property type="entry name" value="TF_Adf1"/>
</dbReference>
<dbReference type="PANTHER" id="PTHR12243:SF67">
    <property type="entry name" value="COREPRESSOR OF PANGOLIN, ISOFORM A-RELATED"/>
    <property type="match status" value="1"/>
</dbReference>
<accession>A0A1I8NPH3</accession>
<dbReference type="InterPro" id="IPR006578">
    <property type="entry name" value="MADF-dom"/>
</dbReference>
<dbReference type="Proteomes" id="UP000095300">
    <property type="component" value="Unassembled WGS sequence"/>
</dbReference>
<dbReference type="GO" id="GO:0005634">
    <property type="term" value="C:nucleus"/>
    <property type="evidence" value="ECO:0007669"/>
    <property type="project" value="TreeGrafter"/>
</dbReference>
<keyword evidence="3" id="KW-1185">Reference proteome</keyword>
<organism evidence="2 3">
    <name type="scientific">Stomoxys calcitrans</name>
    <name type="common">Stable fly</name>
    <name type="synonym">Conops calcitrans</name>
    <dbReference type="NCBI Taxonomy" id="35570"/>
    <lineage>
        <taxon>Eukaryota</taxon>
        <taxon>Metazoa</taxon>
        <taxon>Ecdysozoa</taxon>
        <taxon>Arthropoda</taxon>
        <taxon>Hexapoda</taxon>
        <taxon>Insecta</taxon>
        <taxon>Pterygota</taxon>
        <taxon>Neoptera</taxon>
        <taxon>Endopterygota</taxon>
        <taxon>Diptera</taxon>
        <taxon>Brachycera</taxon>
        <taxon>Muscomorpha</taxon>
        <taxon>Muscoidea</taxon>
        <taxon>Muscidae</taxon>
        <taxon>Stomoxys</taxon>
    </lineage>
</organism>
<protein>
    <recommendedName>
        <fullName evidence="1">MADF domain-containing protein</fullName>
    </recommendedName>
</protein>
<feature type="domain" description="MADF" evidence="1">
    <location>
        <begin position="5"/>
        <end position="91"/>
    </location>
</feature>
<dbReference type="EnsemblMetazoa" id="SCAU000901-RA">
    <property type="protein sequence ID" value="SCAU000901-PA"/>
    <property type="gene ID" value="SCAU000901"/>
</dbReference>
<dbReference type="GO" id="GO:0006357">
    <property type="term" value="P:regulation of transcription by RNA polymerase II"/>
    <property type="evidence" value="ECO:0007669"/>
    <property type="project" value="TreeGrafter"/>
</dbReference>
<evidence type="ECO:0000313" key="2">
    <source>
        <dbReference type="EnsemblMetazoa" id="SCAU000901-PA"/>
    </source>
</evidence>
<dbReference type="PROSITE" id="PS51029">
    <property type="entry name" value="MADF"/>
    <property type="match status" value="1"/>
</dbReference>
<dbReference type="Pfam" id="PF10545">
    <property type="entry name" value="MADF_DNA_bdg"/>
    <property type="match status" value="1"/>
</dbReference>
<dbReference type="GO" id="GO:0005667">
    <property type="term" value="C:transcription regulator complex"/>
    <property type="evidence" value="ECO:0007669"/>
    <property type="project" value="TreeGrafter"/>
</dbReference>
<gene>
    <name evidence="2" type="primary">106090776</name>
</gene>
<dbReference type="AlphaFoldDB" id="A0A1I8NPH3"/>
<reference evidence="2" key="1">
    <citation type="submission" date="2020-05" db="UniProtKB">
        <authorList>
            <consortium name="EnsemblMetazoa"/>
        </authorList>
    </citation>
    <scope>IDENTIFICATION</scope>
    <source>
        <strain evidence="2">USDA</strain>
    </source>
</reference>